<keyword evidence="2" id="KW-0805">Transcription regulation</keyword>
<dbReference type="SUPFAM" id="SSF88946">
    <property type="entry name" value="Sigma2 domain of RNA polymerase sigma factors"/>
    <property type="match status" value="1"/>
</dbReference>
<dbReference type="FunFam" id="1.10.1740.10:FF:000009">
    <property type="entry name" value="RNA polymerase sigma factor"/>
    <property type="match status" value="1"/>
</dbReference>
<dbReference type="PANTHER" id="PTHR43133:SF63">
    <property type="entry name" value="RNA POLYMERASE SIGMA FACTOR FECI-RELATED"/>
    <property type="match status" value="1"/>
</dbReference>
<evidence type="ECO:0000256" key="4">
    <source>
        <dbReference type="ARBA" id="ARBA00023163"/>
    </source>
</evidence>
<dbReference type="RefSeq" id="WP_106736551.1">
    <property type="nucleotide sequence ID" value="NZ_CP027657.1"/>
</dbReference>
<sequence length="172" mass="19619">MSAAEPPFQQALHELYSDHHGWLLAWLRRKLGCSHNAADLAQDTFARIISSREMLGSIREPRAFLTTTARRLVIDKSRRQQIEDAYLRELALVAESLEGYQSPEQILVTLEALEQIAFVLEELSAKQRQAFLLYFLDGQTQLEVAAQMGISERMVRKHLMQALLHCSNALDI</sequence>
<gene>
    <name evidence="7" type="ORF">C7A17_02635</name>
</gene>
<evidence type="ECO:0000259" key="6">
    <source>
        <dbReference type="Pfam" id="PF08281"/>
    </source>
</evidence>
<dbReference type="PANTHER" id="PTHR43133">
    <property type="entry name" value="RNA POLYMERASE ECF-TYPE SIGMA FACTO"/>
    <property type="match status" value="1"/>
</dbReference>
<dbReference type="Pfam" id="PF08281">
    <property type="entry name" value="Sigma70_r4_2"/>
    <property type="match status" value="1"/>
</dbReference>
<evidence type="ECO:0000256" key="1">
    <source>
        <dbReference type="ARBA" id="ARBA00010641"/>
    </source>
</evidence>
<dbReference type="InterPro" id="IPR007627">
    <property type="entry name" value="RNA_pol_sigma70_r2"/>
</dbReference>
<dbReference type="OrthoDB" id="9797134at2"/>
<dbReference type="GO" id="GO:0003677">
    <property type="term" value="F:DNA binding"/>
    <property type="evidence" value="ECO:0007669"/>
    <property type="project" value="InterPro"/>
</dbReference>
<dbReference type="GO" id="GO:0006352">
    <property type="term" value="P:DNA-templated transcription initiation"/>
    <property type="evidence" value="ECO:0007669"/>
    <property type="project" value="InterPro"/>
</dbReference>
<dbReference type="AlphaFoldDB" id="A0A2R3QIW8"/>
<comment type="similarity">
    <text evidence="1">Belongs to the sigma-70 factor family. ECF subfamily.</text>
</comment>
<dbReference type="CDD" id="cd06171">
    <property type="entry name" value="Sigma70_r4"/>
    <property type="match status" value="1"/>
</dbReference>
<feature type="domain" description="RNA polymerase sigma factor 70 region 4 type 2" evidence="6">
    <location>
        <begin position="114"/>
        <end position="166"/>
    </location>
</feature>
<proteinExistence type="inferred from homology"/>
<dbReference type="InterPro" id="IPR013249">
    <property type="entry name" value="RNA_pol_sigma70_r4_t2"/>
</dbReference>
<dbReference type="InterPro" id="IPR013324">
    <property type="entry name" value="RNA_pol_sigma_r3/r4-like"/>
</dbReference>
<dbReference type="Gene3D" id="1.10.10.10">
    <property type="entry name" value="Winged helix-like DNA-binding domain superfamily/Winged helix DNA-binding domain"/>
    <property type="match status" value="1"/>
</dbReference>
<accession>A0A2R3QIW8</accession>
<dbReference type="InterPro" id="IPR014284">
    <property type="entry name" value="RNA_pol_sigma-70_dom"/>
</dbReference>
<dbReference type="InterPro" id="IPR013325">
    <property type="entry name" value="RNA_pol_sigma_r2"/>
</dbReference>
<dbReference type="Pfam" id="PF04542">
    <property type="entry name" value="Sigma70_r2"/>
    <property type="match status" value="1"/>
</dbReference>
<evidence type="ECO:0000313" key="7">
    <source>
        <dbReference type="EMBL" id="AVO51706.1"/>
    </source>
</evidence>
<evidence type="ECO:0000259" key="5">
    <source>
        <dbReference type="Pfam" id="PF04542"/>
    </source>
</evidence>
<dbReference type="InterPro" id="IPR039425">
    <property type="entry name" value="RNA_pol_sigma-70-like"/>
</dbReference>
<keyword evidence="3" id="KW-0731">Sigma factor</keyword>
<reference evidence="7 8" key="1">
    <citation type="submission" date="2018-03" db="EMBL/GenBank/DDBJ databases">
        <title>Complete genome sequence and methylome analysis of Pseudomonas mendocina NEB 698.</title>
        <authorList>
            <person name="Morgan R.D."/>
        </authorList>
    </citation>
    <scope>NUCLEOTIDE SEQUENCE [LARGE SCALE GENOMIC DNA]</scope>
    <source>
        <strain evidence="7 8">NEB698</strain>
    </source>
</reference>
<keyword evidence="4" id="KW-0804">Transcription</keyword>
<evidence type="ECO:0000256" key="2">
    <source>
        <dbReference type="ARBA" id="ARBA00023015"/>
    </source>
</evidence>
<protein>
    <submittedName>
        <fullName evidence="7">RNA polymerase subunit sigma</fullName>
    </submittedName>
</protein>
<name>A0A2R3QIW8_ECTME</name>
<dbReference type="SUPFAM" id="SSF88659">
    <property type="entry name" value="Sigma3 and sigma4 domains of RNA polymerase sigma factors"/>
    <property type="match status" value="1"/>
</dbReference>
<dbReference type="GO" id="GO:0016987">
    <property type="term" value="F:sigma factor activity"/>
    <property type="evidence" value="ECO:0007669"/>
    <property type="project" value="UniProtKB-KW"/>
</dbReference>
<dbReference type="EMBL" id="CP027657">
    <property type="protein sequence ID" value="AVO51706.1"/>
    <property type="molecule type" value="Genomic_DNA"/>
</dbReference>
<dbReference type="InterPro" id="IPR036388">
    <property type="entry name" value="WH-like_DNA-bd_sf"/>
</dbReference>
<organism evidence="7 8">
    <name type="scientific">Ectopseudomonas mendocina</name>
    <name type="common">Pseudomonas mendocina</name>
    <dbReference type="NCBI Taxonomy" id="300"/>
    <lineage>
        <taxon>Bacteria</taxon>
        <taxon>Pseudomonadati</taxon>
        <taxon>Pseudomonadota</taxon>
        <taxon>Gammaproteobacteria</taxon>
        <taxon>Pseudomonadales</taxon>
        <taxon>Pseudomonadaceae</taxon>
        <taxon>Ectopseudomonas</taxon>
    </lineage>
</organism>
<dbReference type="STRING" id="1001585.MDS_1216"/>
<dbReference type="Gene3D" id="1.10.1740.10">
    <property type="match status" value="1"/>
</dbReference>
<dbReference type="NCBIfam" id="TIGR02937">
    <property type="entry name" value="sigma70-ECF"/>
    <property type="match status" value="1"/>
</dbReference>
<dbReference type="Proteomes" id="UP000238327">
    <property type="component" value="Chromosome"/>
</dbReference>
<evidence type="ECO:0000256" key="3">
    <source>
        <dbReference type="ARBA" id="ARBA00023082"/>
    </source>
</evidence>
<evidence type="ECO:0000313" key="8">
    <source>
        <dbReference type="Proteomes" id="UP000238327"/>
    </source>
</evidence>
<feature type="domain" description="RNA polymerase sigma-70 region 2" evidence="5">
    <location>
        <begin position="15"/>
        <end position="81"/>
    </location>
</feature>